<feature type="domain" description="Methyltransferase" evidence="2">
    <location>
        <begin position="39"/>
        <end position="133"/>
    </location>
</feature>
<dbReference type="Gene3D" id="3.40.50.150">
    <property type="entry name" value="Vaccinia Virus protein VP39"/>
    <property type="match status" value="1"/>
</dbReference>
<evidence type="ECO:0000313" key="3">
    <source>
        <dbReference type="EMBL" id="MCZ3667607.1"/>
    </source>
</evidence>
<dbReference type="RefSeq" id="WP_003717281.1">
    <property type="nucleotide sequence ID" value="NZ_CAKMAX010000003.1"/>
</dbReference>
<keyword evidence="1" id="KW-0808">Transferase</keyword>
<dbReference type="InterPro" id="IPR041698">
    <property type="entry name" value="Methyltransf_25"/>
</dbReference>
<dbReference type="AlphaFoldDB" id="A0AAW5WTH0"/>
<dbReference type="GO" id="GO:0032259">
    <property type="term" value="P:methylation"/>
    <property type="evidence" value="ECO:0007669"/>
    <property type="project" value="UniProtKB-KW"/>
</dbReference>
<evidence type="ECO:0000313" key="4">
    <source>
        <dbReference type="Proteomes" id="UP001212401"/>
    </source>
</evidence>
<sequence length="247" mass="28862">MIYQSFAQLYDQLFDQELYKRWLDFTLNYGRAATGSKCLELAGGAGRLAVMLAQRHYDVTVADFSSEMLSLASQHADEAGVNLKIIEADMRDLTNLPQYNLVTCYADSLNYLDDLTDVQMTFRQVYEHLTTDGMFLFDMISPYKTDVVYPGYMYNYEDEDHRHAFMWRSFMDDEVNHGVIHELAFFNQLSNGEYQRVGETHFERAYQLAELKAALDQAGFKQVEVYSNFGQNKVTDKDERWFFRCQK</sequence>
<dbReference type="CDD" id="cd02440">
    <property type="entry name" value="AdoMet_MTases"/>
    <property type="match status" value="1"/>
</dbReference>
<keyword evidence="3" id="KW-0489">Methyltransferase</keyword>
<protein>
    <submittedName>
        <fullName evidence="3">Class I SAM-dependent methyltransferase</fullName>
    </submittedName>
</protein>
<dbReference type="GeneID" id="75082631"/>
<comment type="caution">
    <text evidence="3">The sequence shown here is derived from an EMBL/GenBank/DDBJ whole genome shotgun (WGS) entry which is preliminary data.</text>
</comment>
<dbReference type="SUPFAM" id="SSF53335">
    <property type="entry name" value="S-adenosyl-L-methionine-dependent methyltransferases"/>
    <property type="match status" value="1"/>
</dbReference>
<dbReference type="Proteomes" id="UP001212401">
    <property type="component" value="Unassembled WGS sequence"/>
</dbReference>
<reference evidence="3" key="1">
    <citation type="submission" date="2022-01" db="EMBL/GenBank/DDBJ databases">
        <title>VMRC isolate genome collection.</title>
        <authorList>
            <person name="France M."/>
            <person name="Rutt L."/>
            <person name="Humphrys M."/>
            <person name="Ravel J."/>
        </authorList>
    </citation>
    <scope>NUCLEOTIDE SEQUENCE</scope>
    <source>
        <strain evidence="3">C0048A1</strain>
    </source>
</reference>
<gene>
    <name evidence="3" type="ORF">L2724_04820</name>
</gene>
<proteinExistence type="predicted"/>
<dbReference type="Pfam" id="PF13649">
    <property type="entry name" value="Methyltransf_25"/>
    <property type="match status" value="1"/>
</dbReference>
<dbReference type="GO" id="GO:0008168">
    <property type="term" value="F:methyltransferase activity"/>
    <property type="evidence" value="ECO:0007669"/>
    <property type="project" value="UniProtKB-KW"/>
</dbReference>
<dbReference type="PANTHER" id="PTHR43861">
    <property type="entry name" value="TRANS-ACONITATE 2-METHYLTRANSFERASE-RELATED"/>
    <property type="match status" value="1"/>
</dbReference>
<dbReference type="InterPro" id="IPR029063">
    <property type="entry name" value="SAM-dependent_MTases_sf"/>
</dbReference>
<organism evidence="3 4">
    <name type="scientific">Limosilactobacillus vaginalis</name>
    <dbReference type="NCBI Taxonomy" id="1633"/>
    <lineage>
        <taxon>Bacteria</taxon>
        <taxon>Bacillati</taxon>
        <taxon>Bacillota</taxon>
        <taxon>Bacilli</taxon>
        <taxon>Lactobacillales</taxon>
        <taxon>Lactobacillaceae</taxon>
        <taxon>Limosilactobacillus</taxon>
    </lineage>
</organism>
<evidence type="ECO:0000259" key="2">
    <source>
        <dbReference type="Pfam" id="PF13649"/>
    </source>
</evidence>
<evidence type="ECO:0000256" key="1">
    <source>
        <dbReference type="ARBA" id="ARBA00022679"/>
    </source>
</evidence>
<accession>A0AAW5WTH0</accession>
<dbReference type="EMBL" id="JAKHPH010000009">
    <property type="protein sequence ID" value="MCZ3667607.1"/>
    <property type="molecule type" value="Genomic_DNA"/>
</dbReference>
<name>A0AAW5WTH0_9LACO</name>
<dbReference type="Gene3D" id="2.20.25.110">
    <property type="entry name" value="S-adenosyl-L-methionine-dependent methyltransferases"/>
    <property type="match status" value="1"/>
</dbReference>